<name>A0A6J2SZL7_DROHY</name>
<protein>
    <submittedName>
        <fullName evidence="2">Wolframin-like isoform X3</fullName>
    </submittedName>
</protein>
<evidence type="ECO:0000313" key="2">
    <source>
        <dbReference type="RefSeq" id="XP_030081657.1"/>
    </source>
</evidence>
<organism evidence="1 2">
    <name type="scientific">Drosophila hydei</name>
    <name type="common">Fruit fly</name>
    <dbReference type="NCBI Taxonomy" id="7224"/>
    <lineage>
        <taxon>Eukaryota</taxon>
        <taxon>Metazoa</taxon>
        <taxon>Ecdysozoa</taxon>
        <taxon>Arthropoda</taxon>
        <taxon>Hexapoda</taxon>
        <taxon>Insecta</taxon>
        <taxon>Pterygota</taxon>
        <taxon>Neoptera</taxon>
        <taxon>Endopterygota</taxon>
        <taxon>Diptera</taxon>
        <taxon>Brachycera</taxon>
        <taxon>Muscomorpha</taxon>
        <taxon>Ephydroidea</taxon>
        <taxon>Drosophilidae</taxon>
        <taxon>Drosophila</taxon>
    </lineage>
</organism>
<dbReference type="AlphaFoldDB" id="A0A6J2SZL7"/>
<keyword evidence="1" id="KW-1185">Reference proteome</keyword>
<proteinExistence type="predicted"/>
<sequence>MNVPLLPLGRASLNKLKEYIAEEGYPQVLFDLGRKLLDNAIEFNMAHETQRCSTRP</sequence>
<dbReference type="GeneID" id="115483715"/>
<dbReference type="Proteomes" id="UP000504633">
    <property type="component" value="Unplaced"/>
</dbReference>
<accession>A0A6J2SZL7</accession>
<gene>
    <name evidence="2" type="primary">LOC115483715</name>
</gene>
<reference evidence="2" key="1">
    <citation type="submission" date="2025-08" db="UniProtKB">
        <authorList>
            <consortium name="RefSeq"/>
        </authorList>
    </citation>
    <scope>IDENTIFICATION</scope>
    <source>
        <strain evidence="2">15085-1641.00</strain>
        <tissue evidence="2">Whole body</tissue>
    </source>
</reference>
<dbReference type="RefSeq" id="XP_030081657.1">
    <property type="nucleotide sequence ID" value="XM_030225797.1"/>
</dbReference>
<evidence type="ECO:0000313" key="1">
    <source>
        <dbReference type="Proteomes" id="UP000504633"/>
    </source>
</evidence>